<protein>
    <recommendedName>
        <fullName evidence="3">exo-alpha-sialidase</fullName>
        <ecNumber evidence="3">3.2.1.18</ecNumber>
    </recommendedName>
</protein>
<dbReference type="SUPFAM" id="SSF50939">
    <property type="entry name" value="Sialidases"/>
    <property type="match status" value="1"/>
</dbReference>
<dbReference type="GO" id="GO:0016020">
    <property type="term" value="C:membrane"/>
    <property type="evidence" value="ECO:0007669"/>
    <property type="project" value="TreeGrafter"/>
</dbReference>
<evidence type="ECO:0000313" key="6">
    <source>
        <dbReference type="Proteomes" id="UP000824145"/>
    </source>
</evidence>
<name>A0A9D1SJS6_9FIRM</name>
<reference evidence="5" key="2">
    <citation type="journal article" date="2021" name="PeerJ">
        <title>Extensive microbial diversity within the chicken gut microbiome revealed by metagenomics and culture.</title>
        <authorList>
            <person name="Gilroy R."/>
            <person name="Ravi A."/>
            <person name="Getino M."/>
            <person name="Pursley I."/>
            <person name="Horton D.L."/>
            <person name="Alikhan N.F."/>
            <person name="Baker D."/>
            <person name="Gharbi K."/>
            <person name="Hall N."/>
            <person name="Watson M."/>
            <person name="Adriaenssens E.M."/>
            <person name="Foster-Nyarko E."/>
            <person name="Jarju S."/>
            <person name="Secka A."/>
            <person name="Antonio M."/>
            <person name="Oren A."/>
            <person name="Chaudhuri R.R."/>
            <person name="La Ragione R."/>
            <person name="Hildebrand F."/>
            <person name="Pallen M.J."/>
        </authorList>
    </citation>
    <scope>NUCLEOTIDE SEQUENCE</scope>
    <source>
        <strain evidence="5">9366</strain>
    </source>
</reference>
<feature type="domain" description="Sialidase" evidence="4">
    <location>
        <begin position="184"/>
        <end position="417"/>
    </location>
</feature>
<dbReference type="Proteomes" id="UP000824145">
    <property type="component" value="Unassembled WGS sequence"/>
</dbReference>
<comment type="catalytic activity">
    <reaction evidence="1">
        <text>Hydrolysis of alpha-(2-&gt;3)-, alpha-(2-&gt;6)-, alpha-(2-&gt;8)- glycosidic linkages of terminal sialic acid residues in oligosaccharides, glycoproteins, glycolipids, colominic acid and synthetic substrates.</text>
        <dbReference type="EC" id="3.2.1.18"/>
    </reaction>
</comment>
<dbReference type="InterPro" id="IPR023364">
    <property type="entry name" value="Trans_sialidase_dom3"/>
</dbReference>
<dbReference type="Gene3D" id="2.40.220.10">
    <property type="entry name" value="Intramolecular Trans-sialidase, Domain 3"/>
    <property type="match status" value="1"/>
</dbReference>
<dbReference type="GO" id="GO:0006689">
    <property type="term" value="P:ganglioside catabolic process"/>
    <property type="evidence" value="ECO:0007669"/>
    <property type="project" value="TreeGrafter"/>
</dbReference>
<sequence>MEKIFRTQVFGKATGRANNYRIPSVVTTKHGTIVACADERFFSAADFPNRIDKVVRRSEDNGRTWQAQIAAVEEVGESKNHGSLAIDPSLLYDEEQDKIYMLWSHTPTNIGIINAKRGTGYDKEGNKIVTVSGKRGYADKSGGIFVGGKKTSYTVDEKGDVFEGGKKIGNMFIKNCPVCEYETFFLYICESTDDGRTWSKPVCLNEQVKAPWMSFLGTCPGIGIKIKKGKYAGRLVFPVYYNSMGMFLFPILSLSACVIYSDDNGKSWKMGASPNDGRKKHGIKLSSRFVADWNNITESQVIELPDGSLRMFMRNHSLKRLVAMAESTDGGETWHNYRHNEFLPQPICQVSVLNAEYGGKEVTLVCNAADKQRRVNGLVRLSYDYGETFVASMPVKEAGEDNGFVYSCMTQAKNGDIVLLYEGSTMHETIESIVFPISVLEEYKNGKA</sequence>
<dbReference type="GO" id="GO:0005737">
    <property type="term" value="C:cytoplasm"/>
    <property type="evidence" value="ECO:0007669"/>
    <property type="project" value="TreeGrafter"/>
</dbReference>
<dbReference type="AlphaFoldDB" id="A0A9D1SJS6"/>
<dbReference type="Pfam" id="PF13088">
    <property type="entry name" value="BNR_2"/>
    <property type="match status" value="1"/>
</dbReference>
<comment type="similarity">
    <text evidence="2">Belongs to the glycosyl hydrolase 33 family.</text>
</comment>
<dbReference type="InterPro" id="IPR026856">
    <property type="entry name" value="Sialidase_fam"/>
</dbReference>
<dbReference type="InterPro" id="IPR036278">
    <property type="entry name" value="Sialidase_sf"/>
</dbReference>
<evidence type="ECO:0000256" key="3">
    <source>
        <dbReference type="ARBA" id="ARBA00012733"/>
    </source>
</evidence>
<evidence type="ECO:0000259" key="4">
    <source>
        <dbReference type="Pfam" id="PF13088"/>
    </source>
</evidence>
<dbReference type="PANTHER" id="PTHR10628:SF30">
    <property type="entry name" value="EXO-ALPHA-SIALIDASE"/>
    <property type="match status" value="1"/>
</dbReference>
<dbReference type="InterPro" id="IPR011040">
    <property type="entry name" value="Sialidase"/>
</dbReference>
<gene>
    <name evidence="5" type="ORF">IAB07_04885</name>
</gene>
<dbReference type="GO" id="GO:0009313">
    <property type="term" value="P:oligosaccharide catabolic process"/>
    <property type="evidence" value="ECO:0007669"/>
    <property type="project" value="TreeGrafter"/>
</dbReference>
<comment type="caution">
    <text evidence="5">The sequence shown here is derived from an EMBL/GenBank/DDBJ whole genome shotgun (WGS) entry which is preliminary data.</text>
</comment>
<reference evidence="5" key="1">
    <citation type="submission" date="2020-10" db="EMBL/GenBank/DDBJ databases">
        <authorList>
            <person name="Gilroy R."/>
        </authorList>
    </citation>
    <scope>NUCLEOTIDE SEQUENCE</scope>
    <source>
        <strain evidence="5">9366</strain>
    </source>
</reference>
<organism evidence="5 6">
    <name type="scientific">Candidatus Caccalectryoclostridium excrementigallinarum</name>
    <dbReference type="NCBI Taxonomy" id="2840710"/>
    <lineage>
        <taxon>Bacteria</taxon>
        <taxon>Bacillati</taxon>
        <taxon>Bacillota</taxon>
        <taxon>Clostridia</taxon>
        <taxon>Christensenellales</taxon>
        <taxon>Christensenellaceae</taxon>
        <taxon>Christensenellaceae incertae sedis</taxon>
        <taxon>Candidatus Caccalectryoclostridium</taxon>
    </lineage>
</organism>
<evidence type="ECO:0000256" key="1">
    <source>
        <dbReference type="ARBA" id="ARBA00000427"/>
    </source>
</evidence>
<proteinExistence type="inferred from homology"/>
<dbReference type="GO" id="GO:0004308">
    <property type="term" value="F:exo-alpha-sialidase activity"/>
    <property type="evidence" value="ECO:0007669"/>
    <property type="project" value="UniProtKB-EC"/>
</dbReference>
<dbReference type="CDD" id="cd15482">
    <property type="entry name" value="Sialidase_non-viral"/>
    <property type="match status" value="1"/>
</dbReference>
<accession>A0A9D1SJS6</accession>
<dbReference type="PANTHER" id="PTHR10628">
    <property type="entry name" value="SIALIDASE"/>
    <property type="match status" value="1"/>
</dbReference>
<evidence type="ECO:0000256" key="2">
    <source>
        <dbReference type="ARBA" id="ARBA00009348"/>
    </source>
</evidence>
<dbReference type="EC" id="3.2.1.18" evidence="3"/>
<dbReference type="EMBL" id="DVNJ01000027">
    <property type="protein sequence ID" value="HIU63079.1"/>
    <property type="molecule type" value="Genomic_DNA"/>
</dbReference>
<dbReference type="Gene3D" id="2.120.10.10">
    <property type="match status" value="1"/>
</dbReference>
<evidence type="ECO:0000313" key="5">
    <source>
        <dbReference type="EMBL" id="HIU63079.1"/>
    </source>
</evidence>